<organism evidence="2">
    <name type="scientific">Oppiella nova</name>
    <dbReference type="NCBI Taxonomy" id="334625"/>
    <lineage>
        <taxon>Eukaryota</taxon>
        <taxon>Metazoa</taxon>
        <taxon>Ecdysozoa</taxon>
        <taxon>Arthropoda</taxon>
        <taxon>Chelicerata</taxon>
        <taxon>Arachnida</taxon>
        <taxon>Acari</taxon>
        <taxon>Acariformes</taxon>
        <taxon>Sarcoptiformes</taxon>
        <taxon>Oribatida</taxon>
        <taxon>Brachypylina</taxon>
        <taxon>Oppioidea</taxon>
        <taxon>Oppiidae</taxon>
        <taxon>Oppiella</taxon>
    </lineage>
</organism>
<evidence type="ECO:0000256" key="1">
    <source>
        <dbReference type="SAM" id="MobiDB-lite"/>
    </source>
</evidence>
<sequence length="20" mass="2503">MHLKPDRPYLKTRRLSTSFR</sequence>
<feature type="region of interest" description="Disordered" evidence="1">
    <location>
        <begin position="1"/>
        <end position="20"/>
    </location>
</feature>
<keyword evidence="3" id="KW-1185">Reference proteome</keyword>
<proteinExistence type="predicted"/>
<reference evidence="2" key="1">
    <citation type="submission" date="2020-11" db="EMBL/GenBank/DDBJ databases">
        <authorList>
            <person name="Tran Van P."/>
        </authorList>
    </citation>
    <scope>NUCLEOTIDE SEQUENCE</scope>
</reference>
<dbReference type="Proteomes" id="UP000728032">
    <property type="component" value="Unassembled WGS sequence"/>
</dbReference>
<dbReference type="EMBL" id="OC957798">
    <property type="protein sequence ID" value="CAD7665058.1"/>
    <property type="molecule type" value="Genomic_DNA"/>
</dbReference>
<evidence type="ECO:0000313" key="2">
    <source>
        <dbReference type="EMBL" id="CAD7665058.1"/>
    </source>
</evidence>
<dbReference type="EMBL" id="CAJPVJ010042973">
    <property type="protein sequence ID" value="CAG2182195.1"/>
    <property type="molecule type" value="Genomic_DNA"/>
</dbReference>
<gene>
    <name evidence="2" type="ORF">ONB1V03_LOCUS21616</name>
</gene>
<accession>A0A7R9MTL1</accession>
<dbReference type="AlphaFoldDB" id="A0A7R9MTL1"/>
<evidence type="ECO:0000313" key="3">
    <source>
        <dbReference type="Proteomes" id="UP000728032"/>
    </source>
</evidence>
<name>A0A7R9MTL1_9ACAR</name>
<protein>
    <submittedName>
        <fullName evidence="2">Uncharacterized protein</fullName>
    </submittedName>
</protein>